<protein>
    <recommendedName>
        <fullName evidence="6">Acetyltransferase component of pyruvate dehydrogenase complex</fullName>
        <ecNumber evidence="6">2.3.1.12</ecNumber>
    </recommendedName>
</protein>
<dbReference type="InterPro" id="IPR023213">
    <property type="entry name" value="CAT-like_dom_sf"/>
</dbReference>
<evidence type="ECO:0000256" key="6">
    <source>
        <dbReference type="RuleBase" id="RU361137"/>
    </source>
</evidence>
<evidence type="ECO:0000256" key="2">
    <source>
        <dbReference type="ARBA" id="ARBA00022679"/>
    </source>
</evidence>
<dbReference type="SUPFAM" id="SSF52777">
    <property type="entry name" value="CoA-dependent acyltransferases"/>
    <property type="match status" value="1"/>
</dbReference>
<dbReference type="SUPFAM" id="SSF51230">
    <property type="entry name" value="Single hybrid motif"/>
    <property type="match status" value="1"/>
</dbReference>
<name>M2RTD3_CERS8</name>
<feature type="domain" description="Peripheral subunit-binding (PSBD)" evidence="9">
    <location>
        <begin position="161"/>
        <end position="198"/>
    </location>
</feature>
<dbReference type="InterPro" id="IPR003016">
    <property type="entry name" value="2-oxoA_DH_lipoyl-BS"/>
</dbReference>
<dbReference type="EC" id="2.3.1.12" evidence="6"/>
<dbReference type="GO" id="GO:0006086">
    <property type="term" value="P:pyruvate decarboxylation to acetyl-CoA"/>
    <property type="evidence" value="ECO:0007669"/>
    <property type="project" value="InterPro"/>
</dbReference>
<dbReference type="InterPro" id="IPR011053">
    <property type="entry name" value="Single_hybrid_motif"/>
</dbReference>
<evidence type="ECO:0000313" key="11">
    <source>
        <dbReference type="Proteomes" id="UP000016930"/>
    </source>
</evidence>
<dbReference type="InterPro" id="IPR000089">
    <property type="entry name" value="Biotin_lipoyl"/>
</dbReference>
<proteinExistence type="inferred from homology"/>
<organism evidence="10 11">
    <name type="scientific">Ceriporiopsis subvermispora (strain B)</name>
    <name type="common">White-rot fungus</name>
    <name type="synonym">Gelatoporia subvermispora</name>
    <dbReference type="NCBI Taxonomy" id="914234"/>
    <lineage>
        <taxon>Eukaryota</taxon>
        <taxon>Fungi</taxon>
        <taxon>Dikarya</taxon>
        <taxon>Basidiomycota</taxon>
        <taxon>Agaricomycotina</taxon>
        <taxon>Agaricomycetes</taxon>
        <taxon>Polyporales</taxon>
        <taxon>Gelatoporiaceae</taxon>
        <taxon>Gelatoporia</taxon>
    </lineage>
</organism>
<evidence type="ECO:0000256" key="4">
    <source>
        <dbReference type="ARBA" id="ARBA00022946"/>
    </source>
</evidence>
<dbReference type="Gene3D" id="3.30.559.10">
    <property type="entry name" value="Chloramphenicol acetyltransferase-like domain"/>
    <property type="match status" value="1"/>
</dbReference>
<dbReference type="GO" id="GO:0045254">
    <property type="term" value="C:pyruvate dehydrogenase complex"/>
    <property type="evidence" value="ECO:0007669"/>
    <property type="project" value="UniProtKB-UniRule"/>
</dbReference>
<dbReference type="Gene3D" id="4.10.320.10">
    <property type="entry name" value="E3-binding domain"/>
    <property type="match status" value="1"/>
</dbReference>
<dbReference type="FunFam" id="2.40.50.100:FF:000010">
    <property type="entry name" value="Acetyltransferase component of pyruvate dehydrogenase complex"/>
    <property type="match status" value="1"/>
</dbReference>
<evidence type="ECO:0000259" key="9">
    <source>
        <dbReference type="PROSITE" id="PS51826"/>
    </source>
</evidence>
<dbReference type="InterPro" id="IPR036625">
    <property type="entry name" value="E3-bd_dom_sf"/>
</dbReference>
<dbReference type="PROSITE" id="PS00189">
    <property type="entry name" value="LIPOYL"/>
    <property type="match status" value="1"/>
</dbReference>
<reference evidence="10 11" key="1">
    <citation type="journal article" date="2012" name="Proc. Natl. Acad. Sci. U.S.A.">
        <title>Comparative genomics of Ceriporiopsis subvermispora and Phanerochaete chrysosporium provide insight into selective ligninolysis.</title>
        <authorList>
            <person name="Fernandez-Fueyo E."/>
            <person name="Ruiz-Duenas F.J."/>
            <person name="Ferreira P."/>
            <person name="Floudas D."/>
            <person name="Hibbett D.S."/>
            <person name="Canessa P."/>
            <person name="Larrondo L.F."/>
            <person name="James T.Y."/>
            <person name="Seelenfreund D."/>
            <person name="Lobos S."/>
            <person name="Polanco R."/>
            <person name="Tello M."/>
            <person name="Honda Y."/>
            <person name="Watanabe T."/>
            <person name="Watanabe T."/>
            <person name="Ryu J.S."/>
            <person name="Kubicek C.P."/>
            <person name="Schmoll M."/>
            <person name="Gaskell J."/>
            <person name="Hammel K.E."/>
            <person name="St John F.J."/>
            <person name="Vanden Wymelenberg A."/>
            <person name="Sabat G."/>
            <person name="Splinter BonDurant S."/>
            <person name="Syed K."/>
            <person name="Yadav J.S."/>
            <person name="Doddapaneni H."/>
            <person name="Subramanian V."/>
            <person name="Lavin J.L."/>
            <person name="Oguiza J.A."/>
            <person name="Perez G."/>
            <person name="Pisabarro A.G."/>
            <person name="Ramirez L."/>
            <person name="Santoyo F."/>
            <person name="Master E."/>
            <person name="Coutinho P.M."/>
            <person name="Henrissat B."/>
            <person name="Lombard V."/>
            <person name="Magnuson J.K."/>
            <person name="Kuees U."/>
            <person name="Hori C."/>
            <person name="Igarashi K."/>
            <person name="Samejima M."/>
            <person name="Held B.W."/>
            <person name="Barry K.W."/>
            <person name="LaButti K.M."/>
            <person name="Lapidus A."/>
            <person name="Lindquist E.A."/>
            <person name="Lucas S.M."/>
            <person name="Riley R."/>
            <person name="Salamov A.A."/>
            <person name="Hoffmeister D."/>
            <person name="Schwenk D."/>
            <person name="Hadar Y."/>
            <person name="Yarden O."/>
            <person name="de Vries R.P."/>
            <person name="Wiebenga A."/>
            <person name="Stenlid J."/>
            <person name="Eastwood D."/>
            <person name="Grigoriev I.V."/>
            <person name="Berka R.M."/>
            <person name="Blanchette R.A."/>
            <person name="Kersten P."/>
            <person name="Martinez A.T."/>
            <person name="Vicuna R."/>
            <person name="Cullen D."/>
        </authorList>
    </citation>
    <scope>NUCLEOTIDE SEQUENCE [LARGE SCALE GENOMIC DNA]</scope>
    <source>
        <strain evidence="10 11">B</strain>
    </source>
</reference>
<dbReference type="GO" id="GO:0005739">
    <property type="term" value="C:mitochondrion"/>
    <property type="evidence" value="ECO:0007669"/>
    <property type="project" value="UniProtKB-SubCell"/>
</dbReference>
<keyword evidence="2 6" id="KW-0808">Transferase</keyword>
<dbReference type="AlphaFoldDB" id="M2RTD3"/>
<dbReference type="PROSITE" id="PS50968">
    <property type="entry name" value="BIOTINYL_LIPOYL"/>
    <property type="match status" value="1"/>
</dbReference>
<evidence type="ECO:0000256" key="7">
    <source>
        <dbReference type="SAM" id="MobiDB-lite"/>
    </source>
</evidence>
<feature type="compositionally biased region" description="Basic and acidic residues" evidence="7">
    <location>
        <begin position="124"/>
        <end position="152"/>
    </location>
</feature>
<accession>M2RTD3</accession>
<dbReference type="GO" id="GO:0004742">
    <property type="term" value="F:dihydrolipoyllysine-residue acetyltransferase activity"/>
    <property type="evidence" value="ECO:0007669"/>
    <property type="project" value="UniProtKB-UniRule"/>
</dbReference>
<dbReference type="InterPro" id="IPR006257">
    <property type="entry name" value="LAT1"/>
</dbReference>
<dbReference type="CDD" id="cd06849">
    <property type="entry name" value="lipoyl_domain"/>
    <property type="match status" value="1"/>
</dbReference>
<feature type="region of interest" description="Disordered" evidence="7">
    <location>
        <begin position="107"/>
        <end position="159"/>
    </location>
</feature>
<dbReference type="OrthoDB" id="537444at2759"/>
<dbReference type="HOGENOM" id="CLU_016733_10_2_1"/>
<feature type="domain" description="Lipoyl-binding" evidence="8">
    <location>
        <begin position="23"/>
        <end position="99"/>
    </location>
</feature>
<comment type="catalytic activity">
    <reaction evidence="6">
        <text>N(6)-[(R)-dihydrolipoyl]-L-lysyl-[protein] + acetyl-CoA = N(6)-[(R)-S(8)-acetyldihydrolipoyl]-L-lysyl-[protein] + CoA</text>
        <dbReference type="Rhea" id="RHEA:17017"/>
        <dbReference type="Rhea" id="RHEA-COMP:10475"/>
        <dbReference type="Rhea" id="RHEA-COMP:10478"/>
        <dbReference type="ChEBI" id="CHEBI:57287"/>
        <dbReference type="ChEBI" id="CHEBI:57288"/>
        <dbReference type="ChEBI" id="CHEBI:83100"/>
        <dbReference type="ChEBI" id="CHEBI:83111"/>
        <dbReference type="EC" id="2.3.1.12"/>
    </reaction>
</comment>
<dbReference type="FunFam" id="3.30.559.10:FF:000003">
    <property type="entry name" value="Acetyltransferase component of pyruvate dehydrogenase complex"/>
    <property type="match status" value="1"/>
</dbReference>
<evidence type="ECO:0000256" key="1">
    <source>
        <dbReference type="ARBA" id="ARBA00007317"/>
    </source>
</evidence>
<dbReference type="InterPro" id="IPR001078">
    <property type="entry name" value="2-oxoacid_DH_actylTfrase"/>
</dbReference>
<keyword evidence="4" id="KW-0809">Transit peptide</keyword>
<dbReference type="NCBIfam" id="TIGR01349">
    <property type="entry name" value="PDHac_trf_mito"/>
    <property type="match status" value="1"/>
</dbReference>
<keyword evidence="11" id="KW-1185">Reference proteome</keyword>
<sequence length="450" mass="48046">MASALARNMFTRRLHVSARRCALSKFGMPAMSPTMSEGGIASWKKKEGETFAAGDVLLEIETDKATIDVEAQDDGIVAKIIAQDGTKGVKVGSPIAILGEEGDDLSGAEKLASEASQEPAPPAAKEEKAPELPKAEEPKAESKPTPKAETKPELPQGDRIFASPIAKKIALEKGIPLAKVKGSGPNGRILREDVEKYQPGTAASPTTSFPSPTASLPEYIDIPVSNMRRTIGTRLTQSKQDIPHYYLTVDISMDKVLKLREIFNKTLGEKDKAAKLSVNDFVLKAVACALADVPEANSAWLGEIIRQYKKADISVAVATPTGLITPIVKDVGAKGLATISAEGKALAKKARDGKLQPQEYQGGTFTVSNLGMFGISHFTAIINPPQSCILAVGATQPTLVPAPEEERGFKTQQTMKVTLSADHRVVDGAIGARWMSAFKGYLENPLTFML</sequence>
<keyword evidence="3 6" id="KW-0450">Lipoyl</keyword>
<dbReference type="Pfam" id="PF02817">
    <property type="entry name" value="E3_binding"/>
    <property type="match status" value="1"/>
</dbReference>
<dbReference type="InterPro" id="IPR045257">
    <property type="entry name" value="E2/Pdx1"/>
</dbReference>
<dbReference type="InterPro" id="IPR004167">
    <property type="entry name" value="PSBD"/>
</dbReference>
<keyword evidence="5 6" id="KW-0012">Acyltransferase</keyword>
<dbReference type="Gene3D" id="2.40.50.100">
    <property type="match status" value="1"/>
</dbReference>
<dbReference type="EMBL" id="KB445791">
    <property type="protein sequence ID" value="EMD42201.1"/>
    <property type="molecule type" value="Genomic_DNA"/>
</dbReference>
<dbReference type="PROSITE" id="PS51826">
    <property type="entry name" value="PSBD"/>
    <property type="match status" value="1"/>
</dbReference>
<comment type="function">
    <text evidence="6">The pyruvate dehydrogenase complex catalyzes the overall conversion of pyruvate to acetyl-CoA and CO(2).</text>
</comment>
<dbReference type="PANTHER" id="PTHR23151">
    <property type="entry name" value="DIHYDROLIPOAMIDE ACETYL/SUCCINYL-TRANSFERASE-RELATED"/>
    <property type="match status" value="1"/>
</dbReference>
<dbReference type="Pfam" id="PF00364">
    <property type="entry name" value="Biotin_lipoyl"/>
    <property type="match status" value="1"/>
</dbReference>
<comment type="subcellular location">
    <subcellularLocation>
        <location evidence="6">Mitochondrion</location>
    </subcellularLocation>
</comment>
<evidence type="ECO:0000256" key="3">
    <source>
        <dbReference type="ARBA" id="ARBA00022823"/>
    </source>
</evidence>
<dbReference type="PANTHER" id="PTHR23151:SF90">
    <property type="entry name" value="DIHYDROLIPOYLLYSINE-RESIDUE ACETYLTRANSFERASE COMPONENT OF PYRUVATE DEHYDROGENASE COMPLEX, MITOCHONDRIAL-RELATED"/>
    <property type="match status" value="1"/>
</dbReference>
<dbReference type="Proteomes" id="UP000016930">
    <property type="component" value="Unassembled WGS sequence"/>
</dbReference>
<gene>
    <name evidence="10" type="ORF">CERSUDRAFT_129670</name>
</gene>
<dbReference type="STRING" id="914234.M2RTD3"/>
<evidence type="ECO:0000259" key="8">
    <source>
        <dbReference type="PROSITE" id="PS50968"/>
    </source>
</evidence>
<evidence type="ECO:0000256" key="5">
    <source>
        <dbReference type="ARBA" id="ARBA00023315"/>
    </source>
</evidence>
<comment type="similarity">
    <text evidence="1 6">Belongs to the 2-oxoacid dehydrogenase family.</text>
</comment>
<dbReference type="SUPFAM" id="SSF47005">
    <property type="entry name" value="Peripheral subunit-binding domain of 2-oxo acid dehydrogenase complex"/>
    <property type="match status" value="1"/>
</dbReference>
<comment type="cofactor">
    <cofactor evidence="6">
        <name>(R)-lipoate</name>
        <dbReference type="ChEBI" id="CHEBI:83088"/>
    </cofactor>
    <text evidence="6">Binds 1 lipoyl cofactor covalently.</text>
</comment>
<dbReference type="Pfam" id="PF00198">
    <property type="entry name" value="2-oxoacid_dh"/>
    <property type="match status" value="1"/>
</dbReference>
<evidence type="ECO:0000313" key="10">
    <source>
        <dbReference type="EMBL" id="EMD42201.1"/>
    </source>
</evidence>